<reference evidence="1" key="1">
    <citation type="submission" date="2020-05" db="EMBL/GenBank/DDBJ databases">
        <title>Phylogenomic resolution of chytrid fungi.</title>
        <authorList>
            <person name="Stajich J.E."/>
            <person name="Amses K."/>
            <person name="Simmons R."/>
            <person name="Seto K."/>
            <person name="Myers J."/>
            <person name="Bonds A."/>
            <person name="Quandt C.A."/>
            <person name="Barry K."/>
            <person name="Liu P."/>
            <person name="Grigoriev I."/>
            <person name="Longcore J.E."/>
            <person name="James T.Y."/>
        </authorList>
    </citation>
    <scope>NUCLEOTIDE SEQUENCE</scope>
    <source>
        <strain evidence="1">JEL0318</strain>
    </source>
</reference>
<proteinExistence type="predicted"/>
<sequence>MTPRDYSLALFYLSARPGKASLRPMNYFAEMVEKDVVPRLMVLRVLVRGLVKEGDWKMMERGCDVVLKRKNVSEGKGAGWDDAFWRGLKVLAKWRDGEGVLRLVGGETPRIEEKRLLDVCRFFVGRRMWKEVGVVAGWGVGCLTHEQQQQQLPVFWTVVIVLADVATKHPDDDIVAKVATRLMNSTSPESIPTFTSTSLLTLLQIVDAPFKSIPNPTISPPTLLKSLRKTDYYSPLITYFLRWCHTSTVHSLWLQMESEGKMVLRKVVAEVLNRFLSTEGDRKYEQATRVAVSYLGRIFDGAEQRKDFEREWEKAIRTVVEVYQSAG</sequence>
<evidence type="ECO:0000313" key="2">
    <source>
        <dbReference type="Proteomes" id="UP001212841"/>
    </source>
</evidence>
<evidence type="ECO:0000313" key="1">
    <source>
        <dbReference type="EMBL" id="KAJ3027439.1"/>
    </source>
</evidence>
<protein>
    <submittedName>
        <fullName evidence="1">Uncharacterized protein</fullName>
    </submittedName>
</protein>
<dbReference type="AlphaFoldDB" id="A0AAD5WYM0"/>
<dbReference type="Proteomes" id="UP001212841">
    <property type="component" value="Unassembled WGS sequence"/>
</dbReference>
<feature type="non-terminal residue" evidence="1">
    <location>
        <position position="327"/>
    </location>
</feature>
<gene>
    <name evidence="1" type="ORF">HK097_006155</name>
</gene>
<organism evidence="1 2">
    <name type="scientific">Rhizophlyctis rosea</name>
    <dbReference type="NCBI Taxonomy" id="64517"/>
    <lineage>
        <taxon>Eukaryota</taxon>
        <taxon>Fungi</taxon>
        <taxon>Fungi incertae sedis</taxon>
        <taxon>Chytridiomycota</taxon>
        <taxon>Chytridiomycota incertae sedis</taxon>
        <taxon>Chytridiomycetes</taxon>
        <taxon>Rhizophlyctidales</taxon>
        <taxon>Rhizophlyctidaceae</taxon>
        <taxon>Rhizophlyctis</taxon>
    </lineage>
</organism>
<keyword evidence="2" id="KW-1185">Reference proteome</keyword>
<comment type="caution">
    <text evidence="1">The sequence shown here is derived from an EMBL/GenBank/DDBJ whole genome shotgun (WGS) entry which is preliminary data.</text>
</comment>
<dbReference type="EMBL" id="JADGJD010002890">
    <property type="protein sequence ID" value="KAJ3027439.1"/>
    <property type="molecule type" value="Genomic_DNA"/>
</dbReference>
<accession>A0AAD5WYM0</accession>
<name>A0AAD5WYM0_9FUNG</name>